<evidence type="ECO:0000313" key="2">
    <source>
        <dbReference type="Proteomes" id="UP000717996"/>
    </source>
</evidence>
<sequence length="144" mass="15947">MHLLAKSLIRQYHRLLDDLLRHCQSFSLVFITETWLLPPARLPTSWQQFHLYGSPVAGQYRGSMGVSALVSPRCPLPVVEFPVKCKYALGLQLGRSLRLICLYLPPSLSTAEVQSVLDSLLLTDDTIICALSFVVGATTMVSTS</sequence>
<dbReference type="Gene3D" id="3.60.10.10">
    <property type="entry name" value="Endonuclease/exonuclease/phosphatase"/>
    <property type="match status" value="1"/>
</dbReference>
<dbReference type="Proteomes" id="UP000717996">
    <property type="component" value="Unassembled WGS sequence"/>
</dbReference>
<dbReference type="AlphaFoldDB" id="A0A9P6XQH6"/>
<evidence type="ECO:0000313" key="1">
    <source>
        <dbReference type="EMBL" id="KAG1530354.1"/>
    </source>
</evidence>
<comment type="caution">
    <text evidence="1">The sequence shown here is derived from an EMBL/GenBank/DDBJ whole genome shotgun (WGS) entry which is preliminary data.</text>
</comment>
<protein>
    <submittedName>
        <fullName evidence="1">Uncharacterized protein</fullName>
    </submittedName>
</protein>
<name>A0A9P6XQH6_RHIOR</name>
<proteinExistence type="predicted"/>
<organism evidence="1 2">
    <name type="scientific">Rhizopus oryzae</name>
    <name type="common">Mucormycosis agent</name>
    <name type="synonym">Rhizopus arrhizus var. delemar</name>
    <dbReference type="NCBI Taxonomy" id="64495"/>
    <lineage>
        <taxon>Eukaryota</taxon>
        <taxon>Fungi</taxon>
        <taxon>Fungi incertae sedis</taxon>
        <taxon>Mucoromycota</taxon>
        <taxon>Mucoromycotina</taxon>
        <taxon>Mucoromycetes</taxon>
        <taxon>Mucorales</taxon>
        <taxon>Mucorineae</taxon>
        <taxon>Rhizopodaceae</taxon>
        <taxon>Rhizopus</taxon>
    </lineage>
</organism>
<accession>A0A9P6XQH6</accession>
<gene>
    <name evidence="1" type="ORF">G6F51_013865</name>
</gene>
<dbReference type="EMBL" id="JAANIT010006743">
    <property type="protein sequence ID" value="KAG1530354.1"/>
    <property type="molecule type" value="Genomic_DNA"/>
</dbReference>
<reference evidence="1" key="1">
    <citation type="journal article" date="2020" name="Microb. Genom.">
        <title>Genetic diversity of clinical and environmental Mucorales isolates obtained from an investigation of mucormycosis cases among solid organ transplant recipients.</title>
        <authorList>
            <person name="Nguyen M.H."/>
            <person name="Kaul D."/>
            <person name="Muto C."/>
            <person name="Cheng S.J."/>
            <person name="Richter R.A."/>
            <person name="Bruno V.M."/>
            <person name="Liu G."/>
            <person name="Beyhan S."/>
            <person name="Sundermann A.J."/>
            <person name="Mounaud S."/>
            <person name="Pasculle A.W."/>
            <person name="Nierman W.C."/>
            <person name="Driscoll E."/>
            <person name="Cumbie R."/>
            <person name="Clancy C.J."/>
            <person name="Dupont C.L."/>
        </authorList>
    </citation>
    <scope>NUCLEOTIDE SEQUENCE</scope>
    <source>
        <strain evidence="1">GL16</strain>
    </source>
</reference>
<dbReference type="InterPro" id="IPR036691">
    <property type="entry name" value="Endo/exonu/phosph_ase_sf"/>
</dbReference>